<dbReference type="PROSITE" id="PS00108">
    <property type="entry name" value="PROTEIN_KINASE_ST"/>
    <property type="match status" value="1"/>
</dbReference>
<keyword evidence="4 7" id="KW-0547">Nucleotide-binding</keyword>
<evidence type="ECO:0000313" key="10">
    <source>
        <dbReference type="EMBL" id="PWA36010.1"/>
    </source>
</evidence>
<accession>A0A2U1KGU8</accession>
<dbReference type="GO" id="GO:0005524">
    <property type="term" value="F:ATP binding"/>
    <property type="evidence" value="ECO:0007669"/>
    <property type="project" value="UniProtKB-UniRule"/>
</dbReference>
<dbReference type="FunFam" id="1.10.510.10:FF:000624">
    <property type="entry name" value="Mitogen-activated protein kinase"/>
    <property type="match status" value="1"/>
</dbReference>
<dbReference type="InterPro" id="IPR011009">
    <property type="entry name" value="Kinase-like_dom_sf"/>
</dbReference>
<dbReference type="OrthoDB" id="192887at2759"/>
<reference evidence="10 11" key="1">
    <citation type="journal article" date="2018" name="Mol. Plant">
        <title>The genome of Artemisia annua provides insight into the evolution of Asteraceae family and artemisinin biosynthesis.</title>
        <authorList>
            <person name="Shen Q."/>
            <person name="Zhang L."/>
            <person name="Liao Z."/>
            <person name="Wang S."/>
            <person name="Yan T."/>
            <person name="Shi P."/>
            <person name="Liu M."/>
            <person name="Fu X."/>
            <person name="Pan Q."/>
            <person name="Wang Y."/>
            <person name="Lv Z."/>
            <person name="Lu X."/>
            <person name="Zhang F."/>
            <person name="Jiang W."/>
            <person name="Ma Y."/>
            <person name="Chen M."/>
            <person name="Hao X."/>
            <person name="Li L."/>
            <person name="Tang Y."/>
            <person name="Lv G."/>
            <person name="Zhou Y."/>
            <person name="Sun X."/>
            <person name="Brodelius P.E."/>
            <person name="Rose J.K.C."/>
            <person name="Tang K."/>
        </authorList>
    </citation>
    <scope>NUCLEOTIDE SEQUENCE [LARGE SCALE GENOMIC DNA]</scope>
    <source>
        <strain evidence="11">cv. Huhao1</strain>
        <tissue evidence="10">Leaf</tissue>
    </source>
</reference>
<evidence type="ECO:0000256" key="5">
    <source>
        <dbReference type="ARBA" id="ARBA00022777"/>
    </source>
</evidence>
<dbReference type="PROSITE" id="PS00107">
    <property type="entry name" value="PROTEIN_KINASE_ATP"/>
    <property type="match status" value="1"/>
</dbReference>
<dbReference type="PROSITE" id="PS50011">
    <property type="entry name" value="PROTEIN_KINASE_DOM"/>
    <property type="match status" value="1"/>
</dbReference>
<dbReference type="SMART" id="SM00220">
    <property type="entry name" value="S_TKc"/>
    <property type="match status" value="1"/>
</dbReference>
<keyword evidence="2 8" id="KW-0723">Serine/threonine-protein kinase</keyword>
<evidence type="ECO:0000256" key="6">
    <source>
        <dbReference type="ARBA" id="ARBA00022840"/>
    </source>
</evidence>
<proteinExistence type="inferred from homology"/>
<dbReference type="InterPro" id="IPR017441">
    <property type="entry name" value="Protein_kinase_ATP_BS"/>
</dbReference>
<organism evidence="10 11">
    <name type="scientific">Artemisia annua</name>
    <name type="common">Sweet wormwood</name>
    <dbReference type="NCBI Taxonomy" id="35608"/>
    <lineage>
        <taxon>Eukaryota</taxon>
        <taxon>Viridiplantae</taxon>
        <taxon>Streptophyta</taxon>
        <taxon>Embryophyta</taxon>
        <taxon>Tracheophyta</taxon>
        <taxon>Spermatophyta</taxon>
        <taxon>Magnoliopsida</taxon>
        <taxon>eudicotyledons</taxon>
        <taxon>Gunneridae</taxon>
        <taxon>Pentapetalae</taxon>
        <taxon>asterids</taxon>
        <taxon>campanulids</taxon>
        <taxon>Asterales</taxon>
        <taxon>Asteraceae</taxon>
        <taxon>Asteroideae</taxon>
        <taxon>Anthemideae</taxon>
        <taxon>Artemisiinae</taxon>
        <taxon>Artemisia</taxon>
    </lineage>
</organism>
<dbReference type="InterPro" id="IPR008271">
    <property type="entry name" value="Ser/Thr_kinase_AS"/>
</dbReference>
<dbReference type="Gene3D" id="3.30.200.20">
    <property type="entry name" value="Phosphorylase Kinase, domain 1"/>
    <property type="match status" value="1"/>
</dbReference>
<evidence type="ECO:0000313" key="11">
    <source>
        <dbReference type="Proteomes" id="UP000245207"/>
    </source>
</evidence>
<evidence type="ECO:0000256" key="2">
    <source>
        <dbReference type="ARBA" id="ARBA00022527"/>
    </source>
</evidence>
<evidence type="ECO:0000256" key="4">
    <source>
        <dbReference type="ARBA" id="ARBA00022741"/>
    </source>
</evidence>
<dbReference type="InterPro" id="IPR000719">
    <property type="entry name" value="Prot_kinase_dom"/>
</dbReference>
<dbReference type="STRING" id="35608.A0A2U1KGU8"/>
<keyword evidence="5 10" id="KW-0418">Kinase</keyword>
<evidence type="ECO:0000256" key="7">
    <source>
        <dbReference type="PROSITE-ProRule" id="PRU10141"/>
    </source>
</evidence>
<dbReference type="Pfam" id="PF00069">
    <property type="entry name" value="Pkinase"/>
    <property type="match status" value="1"/>
</dbReference>
<evidence type="ECO:0000256" key="3">
    <source>
        <dbReference type="ARBA" id="ARBA00022679"/>
    </source>
</evidence>
<feature type="domain" description="Protein kinase" evidence="9">
    <location>
        <begin position="39"/>
        <end position="309"/>
    </location>
</feature>
<dbReference type="PANTHER" id="PTHR24055">
    <property type="entry name" value="MITOGEN-ACTIVATED PROTEIN KINASE"/>
    <property type="match status" value="1"/>
</dbReference>
<sequence>MADSGGGQYTDFPAVPTYGGQFIRYNIFGNDFEITNKYRPPIMPIGRGAYGIVCSMLNAETNEMVAVKKIANAFDNYMDAKRTLREIKLLRHLDHENIIAIKDIIPPPLRREFSDVYITTELMDTDLHQIIRSNQNLSEEHCQIFGLTDCCFPRCLQYFLYQLLRGLKYIHSANVIHRDLKPSNLLLNANCDLKICDFGLARTSAENDFMTEYVVTRWYRAPELLLNSSDYTAAMMCELLGTPTESDLRFIRNEDARRYLAQLPQHPRQSLSTVFPHVHPLAIDLVDKMLTMDPTKRITVEDALDHPYLARLHDVADEPICAEPFSFQFEQQVLGEEQIKDLIYEEALAHNPGFA</sequence>
<comment type="caution">
    <text evidence="10">The sequence shown here is derived from an EMBL/GenBank/DDBJ whole genome shotgun (WGS) entry which is preliminary data.</text>
</comment>
<comment type="similarity">
    <text evidence="1">Belongs to the protein kinase superfamily. CMGC Ser/Thr protein kinase family. MAP kinase subfamily.</text>
</comment>
<gene>
    <name evidence="10" type="ORF">CTI12_AA604220</name>
</gene>
<dbReference type="Proteomes" id="UP000245207">
    <property type="component" value="Unassembled WGS sequence"/>
</dbReference>
<feature type="binding site" evidence="7">
    <location>
        <position position="69"/>
    </location>
    <ligand>
        <name>ATP</name>
        <dbReference type="ChEBI" id="CHEBI:30616"/>
    </ligand>
</feature>
<evidence type="ECO:0000256" key="8">
    <source>
        <dbReference type="RuleBase" id="RU000304"/>
    </source>
</evidence>
<dbReference type="GO" id="GO:0004674">
    <property type="term" value="F:protein serine/threonine kinase activity"/>
    <property type="evidence" value="ECO:0007669"/>
    <property type="project" value="UniProtKB-KW"/>
</dbReference>
<name>A0A2U1KGU8_ARTAN</name>
<keyword evidence="6 7" id="KW-0067">ATP-binding</keyword>
<dbReference type="FunFam" id="3.30.200.20:FF:000046">
    <property type="entry name" value="Mitogen-activated protein kinase"/>
    <property type="match status" value="1"/>
</dbReference>
<evidence type="ECO:0000256" key="1">
    <source>
        <dbReference type="ARBA" id="ARBA00008832"/>
    </source>
</evidence>
<keyword evidence="11" id="KW-1185">Reference proteome</keyword>
<evidence type="ECO:0000259" key="9">
    <source>
        <dbReference type="PROSITE" id="PS50011"/>
    </source>
</evidence>
<dbReference type="SUPFAM" id="SSF56112">
    <property type="entry name" value="Protein kinase-like (PK-like)"/>
    <property type="match status" value="1"/>
</dbReference>
<dbReference type="EMBL" id="PKPP01018960">
    <property type="protein sequence ID" value="PWA36010.1"/>
    <property type="molecule type" value="Genomic_DNA"/>
</dbReference>
<dbReference type="InterPro" id="IPR050117">
    <property type="entry name" value="MAPK"/>
</dbReference>
<keyword evidence="3" id="KW-0808">Transferase</keyword>
<dbReference type="AlphaFoldDB" id="A0A2U1KGU8"/>
<protein>
    <submittedName>
        <fullName evidence="10">Protein kinase-like domain, Citron Rho-interacting kinase</fullName>
    </submittedName>
</protein>
<dbReference type="Gene3D" id="1.10.510.10">
    <property type="entry name" value="Transferase(Phosphotransferase) domain 1"/>
    <property type="match status" value="2"/>
</dbReference>